<reference evidence="2 3" key="1">
    <citation type="journal article" date="2013" name="Proc. Natl. Acad. Sci. U.S.A.">
        <title>Genome of an arbuscular mycorrhizal fungus provides insight into the oldest plant symbiosis.</title>
        <authorList>
            <person name="Tisserant E."/>
            <person name="Malbreil M."/>
            <person name="Kuo A."/>
            <person name="Kohler A."/>
            <person name="Symeonidi A."/>
            <person name="Balestrini R."/>
            <person name="Charron P."/>
            <person name="Duensing N."/>
            <person name="Frei Dit Frey N."/>
            <person name="Gianinazzi-Pearson V."/>
            <person name="Gilbert L.B."/>
            <person name="Handa Y."/>
            <person name="Herr J.R."/>
            <person name="Hijri M."/>
            <person name="Koul R."/>
            <person name="Kawaguchi M."/>
            <person name="Krajinski F."/>
            <person name="Lammers P.J."/>
            <person name="Masclaux F.G."/>
            <person name="Murat C."/>
            <person name="Morin E."/>
            <person name="Ndikumana S."/>
            <person name="Pagni M."/>
            <person name="Petitpierre D."/>
            <person name="Requena N."/>
            <person name="Rosikiewicz P."/>
            <person name="Riley R."/>
            <person name="Saito K."/>
            <person name="San Clemente H."/>
            <person name="Shapiro H."/>
            <person name="van Tuinen D."/>
            <person name="Becard G."/>
            <person name="Bonfante P."/>
            <person name="Paszkowski U."/>
            <person name="Shachar-Hill Y.Y."/>
            <person name="Tuskan G.A."/>
            <person name="Young P.W."/>
            <person name="Sanders I.R."/>
            <person name="Henrissat B."/>
            <person name="Rensing S.A."/>
            <person name="Grigoriev I.V."/>
            <person name="Corradi N."/>
            <person name="Roux C."/>
            <person name="Martin F."/>
        </authorList>
    </citation>
    <scope>NUCLEOTIDE SEQUENCE [LARGE SCALE GENOMIC DNA]</scope>
    <source>
        <strain evidence="2 3">DAOM 197198</strain>
    </source>
</reference>
<reference evidence="2 3" key="2">
    <citation type="journal article" date="2018" name="New Phytol.">
        <title>High intraspecific genome diversity in the model arbuscular mycorrhizal symbiont Rhizophagus irregularis.</title>
        <authorList>
            <person name="Chen E.C.H."/>
            <person name="Morin E."/>
            <person name="Beaudet D."/>
            <person name="Noel J."/>
            <person name="Yildirir G."/>
            <person name="Ndikumana S."/>
            <person name="Charron P."/>
            <person name="St-Onge C."/>
            <person name="Giorgi J."/>
            <person name="Kruger M."/>
            <person name="Marton T."/>
            <person name="Ropars J."/>
            <person name="Grigoriev I.V."/>
            <person name="Hainaut M."/>
            <person name="Henrissat B."/>
            <person name="Roux C."/>
            <person name="Martin F."/>
            <person name="Corradi N."/>
        </authorList>
    </citation>
    <scope>NUCLEOTIDE SEQUENCE [LARGE SCALE GENOMIC DNA]</scope>
    <source>
        <strain evidence="2 3">DAOM 197198</strain>
    </source>
</reference>
<comment type="caution">
    <text evidence="2">The sequence shown here is derived from an EMBL/GenBank/DDBJ whole genome shotgun (WGS) entry which is preliminary data.</text>
</comment>
<accession>A0A2P4QZ92</accession>
<feature type="transmembrane region" description="Helical" evidence="1">
    <location>
        <begin position="38"/>
        <end position="56"/>
    </location>
</feature>
<feature type="transmembrane region" description="Helical" evidence="1">
    <location>
        <begin position="9"/>
        <end position="26"/>
    </location>
</feature>
<name>A0A2P4QZ92_RHIID</name>
<evidence type="ECO:0000313" key="3">
    <source>
        <dbReference type="Proteomes" id="UP000018888"/>
    </source>
</evidence>
<dbReference type="Proteomes" id="UP000018888">
    <property type="component" value="Unassembled WGS sequence"/>
</dbReference>
<keyword evidence="1" id="KW-1133">Transmembrane helix</keyword>
<keyword evidence="1" id="KW-0472">Membrane</keyword>
<evidence type="ECO:0000256" key="1">
    <source>
        <dbReference type="SAM" id="Phobius"/>
    </source>
</evidence>
<feature type="non-terminal residue" evidence="2">
    <location>
        <position position="1"/>
    </location>
</feature>
<gene>
    <name evidence="2" type="ORF">GLOIN_2v1491865</name>
</gene>
<dbReference type="AlphaFoldDB" id="A0A2P4QZ92"/>
<sequence>TTLLLHPDTTIYSLVLMILFSTTILYKQHLLLMILYRIYLHFIMTLKILGPFLRLIKNIFFLQNTKSST</sequence>
<evidence type="ECO:0000313" key="2">
    <source>
        <dbReference type="EMBL" id="POG82983.1"/>
    </source>
</evidence>
<organism evidence="2 3">
    <name type="scientific">Rhizophagus irregularis (strain DAOM 181602 / DAOM 197198 / MUCL 43194)</name>
    <name type="common">Arbuscular mycorrhizal fungus</name>
    <name type="synonym">Glomus intraradices</name>
    <dbReference type="NCBI Taxonomy" id="747089"/>
    <lineage>
        <taxon>Eukaryota</taxon>
        <taxon>Fungi</taxon>
        <taxon>Fungi incertae sedis</taxon>
        <taxon>Mucoromycota</taxon>
        <taxon>Glomeromycotina</taxon>
        <taxon>Glomeromycetes</taxon>
        <taxon>Glomerales</taxon>
        <taxon>Glomeraceae</taxon>
        <taxon>Rhizophagus</taxon>
    </lineage>
</organism>
<keyword evidence="1" id="KW-0812">Transmembrane</keyword>
<dbReference type="EMBL" id="AUPC02000002">
    <property type="protein sequence ID" value="POG82983.1"/>
    <property type="molecule type" value="Genomic_DNA"/>
</dbReference>
<keyword evidence="3" id="KW-1185">Reference proteome</keyword>
<protein>
    <submittedName>
        <fullName evidence="2">Uncharacterized protein</fullName>
    </submittedName>
</protein>
<proteinExistence type="predicted"/>